<dbReference type="RefSeq" id="WP_323261253.1">
    <property type="nucleotide sequence ID" value="NZ_JAYGIM010000015.1"/>
</dbReference>
<dbReference type="EMBL" id="JAYGIM010000015">
    <property type="protein sequence ID" value="MEA5428688.1"/>
    <property type="molecule type" value="Genomic_DNA"/>
</dbReference>
<keyword evidence="3" id="KW-1185">Reference proteome</keyword>
<sequence length="332" mass="36959">MLVGNGLLSTNNRALLYGNGLLSTNNRALLYGNSLLSTNNRALLYGNGLLSTNNVALLIGNSLLSTNNVALLHGNGLLSTNNVALLYGNGLLLTNNVALLHGNGLLSTNNRALLNGNGLLSINNKGLLTHSLIKVNMQKVILSNPTDFDGEIAIIEQLLMEESLIFHLRKPDKNLKQLEDFLRSIPAKFYKKIVLHSHHELIKKYNLRGIHITEAIRQNMDETVMSNMIKLFRNRGLSVSFSLHTLNAIENLSFKADYVFLSPILKSISKTDYIGAFTMDELQFFFQVRKSKTPVYALGGIREENKDFLQRIGFQGFALMGAIWGPYIQEEK</sequence>
<reference evidence="2 3" key="1">
    <citation type="submission" date="2023-12" db="EMBL/GenBank/DDBJ databases">
        <title>Novel species of the genus Arcicella isolated from rivers.</title>
        <authorList>
            <person name="Lu H."/>
        </authorList>
    </citation>
    <scope>NUCLEOTIDE SEQUENCE [LARGE SCALE GENOMIC DNA]</scope>
    <source>
        <strain evidence="2 3">DC25W</strain>
    </source>
</reference>
<proteinExistence type="predicted"/>
<dbReference type="Pfam" id="PF02581">
    <property type="entry name" value="TMP-TENI"/>
    <property type="match status" value="1"/>
</dbReference>
<dbReference type="Gene3D" id="3.20.20.70">
    <property type="entry name" value="Aldolase class I"/>
    <property type="match status" value="1"/>
</dbReference>
<evidence type="ECO:0000313" key="2">
    <source>
        <dbReference type="EMBL" id="MEA5428688.1"/>
    </source>
</evidence>
<name>A0ABU5SMZ7_9BACT</name>
<accession>A0ABU5SMZ7</accession>
<dbReference type="InterPro" id="IPR013785">
    <property type="entry name" value="Aldolase_TIM"/>
</dbReference>
<comment type="caution">
    <text evidence="2">The sequence shown here is derived from an EMBL/GenBank/DDBJ whole genome shotgun (WGS) entry which is preliminary data.</text>
</comment>
<feature type="domain" description="Thiamine phosphate synthase/TenI" evidence="1">
    <location>
        <begin position="151"/>
        <end position="323"/>
    </location>
</feature>
<dbReference type="Proteomes" id="UP001302222">
    <property type="component" value="Unassembled WGS sequence"/>
</dbReference>
<dbReference type="InterPro" id="IPR036206">
    <property type="entry name" value="ThiamineP_synth_sf"/>
</dbReference>
<dbReference type="InterPro" id="IPR022998">
    <property type="entry name" value="ThiamineP_synth_TenI"/>
</dbReference>
<dbReference type="SUPFAM" id="SSF51391">
    <property type="entry name" value="Thiamin phosphate synthase"/>
    <property type="match status" value="1"/>
</dbReference>
<evidence type="ECO:0000313" key="3">
    <source>
        <dbReference type="Proteomes" id="UP001302222"/>
    </source>
</evidence>
<organism evidence="2 3">
    <name type="scientific">Arcicella lustrica</name>
    <dbReference type="NCBI Taxonomy" id="2984196"/>
    <lineage>
        <taxon>Bacteria</taxon>
        <taxon>Pseudomonadati</taxon>
        <taxon>Bacteroidota</taxon>
        <taxon>Cytophagia</taxon>
        <taxon>Cytophagales</taxon>
        <taxon>Flectobacillaceae</taxon>
        <taxon>Arcicella</taxon>
    </lineage>
</organism>
<protein>
    <submittedName>
        <fullName evidence="2">Thiamine phosphate synthase</fullName>
    </submittedName>
</protein>
<dbReference type="CDD" id="cd00564">
    <property type="entry name" value="TMP_TenI"/>
    <property type="match status" value="1"/>
</dbReference>
<evidence type="ECO:0000259" key="1">
    <source>
        <dbReference type="Pfam" id="PF02581"/>
    </source>
</evidence>
<gene>
    <name evidence="2" type="ORF">VB798_19015</name>
</gene>